<proteinExistence type="predicted"/>
<reference evidence="3 4" key="1">
    <citation type="submission" date="2021-06" db="EMBL/GenBank/DDBJ databases">
        <authorList>
            <person name="Palmer J.M."/>
        </authorList>
    </citation>
    <scope>NUCLEOTIDE SEQUENCE [LARGE SCALE GENOMIC DNA]</scope>
    <source>
        <strain evidence="3 4">GA_2019</strain>
        <tissue evidence="3">Muscle</tissue>
    </source>
</reference>
<sequence length="513" mass="60004">MGDSDDEYDRRRRDKFRRERSDYDRSREREDRRRDDWNDREWDRGRERRSRGEYRDYDRGRRERFSPPRHDISPQQKRMRRDWDDHGGDPYRGGYDLGYGGGGGPSYGPPQHWGHPDLHLMQPHQGIPIQARLGNIHDMDLGPPLPIMKSFKEFLLSLDDSVDETEAVKRYNEYKIDFRRQQMQDFFLAHKDEEWFRSKYHPDEASRLKAEAQSALCNRLNVFMFLMENGWFDNVSLDIEQTPAIIKVFDAAVIKMEGGTDHDLRILDMPPEEEEEREKSISASGGGELQRREDLKTVDRERKPSGEKDKAEKGEGDSANINREATSDGQDVKEDAEKEAVREEMPEPKKARRKRKRSGDSDDEASASESESDSDSDSNSDCSDKPDKTGKVQDKDDEGEEGEEDKPKENSEEERKEEKKSKDDSPRPRPLHKTFSLFMRNIAPTISKAEIVALCRRYPGFLRVCLSDPHPERRFFRRCWVTFDRSVNIKEICWNLQNIRVGVDAFNFTAVKL</sequence>
<dbReference type="Pfam" id="PF12066">
    <property type="entry name" value="SERRATE_Ars2_N"/>
    <property type="match status" value="1"/>
</dbReference>
<comment type="caution">
    <text evidence="3">The sequence shown here is derived from an EMBL/GenBank/DDBJ whole genome shotgun (WGS) entry which is preliminary data.</text>
</comment>
<feature type="compositionally biased region" description="Basic and acidic residues" evidence="1">
    <location>
        <begin position="8"/>
        <end position="72"/>
    </location>
</feature>
<feature type="compositionally biased region" description="Basic and acidic residues" evidence="1">
    <location>
        <begin position="330"/>
        <end position="349"/>
    </location>
</feature>
<feature type="region of interest" description="Disordered" evidence="1">
    <location>
        <begin position="1"/>
        <end position="87"/>
    </location>
</feature>
<evidence type="ECO:0000256" key="1">
    <source>
        <dbReference type="SAM" id="MobiDB-lite"/>
    </source>
</evidence>
<evidence type="ECO:0000259" key="2">
    <source>
        <dbReference type="Pfam" id="PF12066"/>
    </source>
</evidence>
<name>A0ABV0NKT7_9TELE</name>
<dbReference type="InterPro" id="IPR021933">
    <property type="entry name" value="SERRATE/Ars2_N"/>
</dbReference>
<protein>
    <recommendedName>
        <fullName evidence="2">SERRATE/Ars2 N-terminal domain-containing protein</fullName>
    </recommendedName>
</protein>
<dbReference type="Gene3D" id="3.30.70.330">
    <property type="match status" value="1"/>
</dbReference>
<feature type="compositionally biased region" description="Basic and acidic residues" evidence="1">
    <location>
        <begin position="382"/>
        <end position="394"/>
    </location>
</feature>
<organism evidence="3 4">
    <name type="scientific">Goodea atripinnis</name>
    <dbReference type="NCBI Taxonomy" id="208336"/>
    <lineage>
        <taxon>Eukaryota</taxon>
        <taxon>Metazoa</taxon>
        <taxon>Chordata</taxon>
        <taxon>Craniata</taxon>
        <taxon>Vertebrata</taxon>
        <taxon>Euteleostomi</taxon>
        <taxon>Actinopterygii</taxon>
        <taxon>Neopterygii</taxon>
        <taxon>Teleostei</taxon>
        <taxon>Neoteleostei</taxon>
        <taxon>Acanthomorphata</taxon>
        <taxon>Ovalentaria</taxon>
        <taxon>Atherinomorphae</taxon>
        <taxon>Cyprinodontiformes</taxon>
        <taxon>Goodeidae</taxon>
        <taxon>Goodea</taxon>
    </lineage>
</organism>
<feature type="region of interest" description="Disordered" evidence="1">
    <location>
        <begin position="271"/>
        <end position="432"/>
    </location>
</feature>
<keyword evidence="4" id="KW-1185">Reference proteome</keyword>
<feature type="compositionally biased region" description="Acidic residues" evidence="1">
    <location>
        <begin position="395"/>
        <end position="404"/>
    </location>
</feature>
<dbReference type="InterPro" id="IPR012677">
    <property type="entry name" value="Nucleotide-bd_a/b_plait_sf"/>
</dbReference>
<dbReference type="PANTHER" id="PTHR13165">
    <property type="entry name" value="ARSENITE-RESISTANCE PROTEIN 2"/>
    <property type="match status" value="1"/>
</dbReference>
<dbReference type="SUPFAM" id="SSF54928">
    <property type="entry name" value="RNA-binding domain, RBD"/>
    <property type="match status" value="1"/>
</dbReference>
<dbReference type="EMBL" id="JAHRIO010041272">
    <property type="protein sequence ID" value="MEQ2172014.1"/>
    <property type="molecule type" value="Genomic_DNA"/>
</dbReference>
<evidence type="ECO:0000313" key="4">
    <source>
        <dbReference type="Proteomes" id="UP001476798"/>
    </source>
</evidence>
<dbReference type="InterPro" id="IPR039727">
    <property type="entry name" value="SE/Ars2"/>
</dbReference>
<feature type="compositionally biased region" description="Polar residues" evidence="1">
    <location>
        <begin position="319"/>
        <end position="329"/>
    </location>
</feature>
<feature type="compositionally biased region" description="Acidic residues" evidence="1">
    <location>
        <begin position="361"/>
        <end position="378"/>
    </location>
</feature>
<feature type="compositionally biased region" description="Basic and acidic residues" evidence="1">
    <location>
        <begin position="289"/>
        <end position="316"/>
    </location>
</feature>
<feature type="domain" description="SERRATE/Ars2 N-terminal" evidence="2">
    <location>
        <begin position="152"/>
        <end position="261"/>
    </location>
</feature>
<gene>
    <name evidence="3" type="ORF">GOODEAATRI_016580</name>
</gene>
<evidence type="ECO:0000313" key="3">
    <source>
        <dbReference type="EMBL" id="MEQ2172014.1"/>
    </source>
</evidence>
<dbReference type="Proteomes" id="UP001476798">
    <property type="component" value="Unassembled WGS sequence"/>
</dbReference>
<feature type="compositionally biased region" description="Basic and acidic residues" evidence="1">
    <location>
        <begin position="405"/>
        <end position="427"/>
    </location>
</feature>
<accession>A0ABV0NKT7</accession>
<dbReference type="InterPro" id="IPR035979">
    <property type="entry name" value="RBD_domain_sf"/>
</dbReference>
<dbReference type="PANTHER" id="PTHR13165:SF0">
    <property type="entry name" value="SERRATE RNA EFFECTOR MOLECULE HOMOLOG"/>
    <property type="match status" value="1"/>
</dbReference>